<protein>
    <recommendedName>
        <fullName evidence="4">Integral membrane protein</fullName>
    </recommendedName>
</protein>
<keyword evidence="1" id="KW-1133">Transmembrane helix</keyword>
<keyword evidence="1" id="KW-0472">Membrane</keyword>
<feature type="transmembrane region" description="Helical" evidence="1">
    <location>
        <begin position="213"/>
        <end position="237"/>
    </location>
</feature>
<gene>
    <name evidence="2" type="ORF">N7G274_001864</name>
</gene>
<keyword evidence="1" id="KW-0812">Transmembrane</keyword>
<feature type="transmembrane region" description="Helical" evidence="1">
    <location>
        <begin position="174"/>
        <end position="201"/>
    </location>
</feature>
<evidence type="ECO:0000256" key="1">
    <source>
        <dbReference type="SAM" id="Phobius"/>
    </source>
</evidence>
<evidence type="ECO:0000313" key="2">
    <source>
        <dbReference type="EMBL" id="KAL2046417.1"/>
    </source>
</evidence>
<feature type="transmembrane region" description="Helical" evidence="1">
    <location>
        <begin position="78"/>
        <end position="99"/>
    </location>
</feature>
<dbReference type="EMBL" id="JBEFKJ010000004">
    <property type="protein sequence ID" value="KAL2046417.1"/>
    <property type="molecule type" value="Genomic_DNA"/>
</dbReference>
<reference evidence="2 3" key="1">
    <citation type="submission" date="2024-09" db="EMBL/GenBank/DDBJ databases">
        <title>Rethinking Asexuality: The Enigmatic Case of Functional Sexual Genes in Lepraria (Stereocaulaceae).</title>
        <authorList>
            <person name="Doellman M."/>
            <person name="Sun Y."/>
            <person name="Barcenas-Pena A."/>
            <person name="Lumbsch H.T."/>
            <person name="Grewe F."/>
        </authorList>
    </citation>
    <scope>NUCLEOTIDE SEQUENCE [LARGE SCALE GENOMIC DNA]</scope>
    <source>
        <strain evidence="2 3">Mercado 3170</strain>
    </source>
</reference>
<proteinExistence type="predicted"/>
<feature type="transmembrane region" description="Helical" evidence="1">
    <location>
        <begin position="119"/>
        <end position="137"/>
    </location>
</feature>
<organism evidence="2 3">
    <name type="scientific">Stereocaulon virgatum</name>
    <dbReference type="NCBI Taxonomy" id="373712"/>
    <lineage>
        <taxon>Eukaryota</taxon>
        <taxon>Fungi</taxon>
        <taxon>Dikarya</taxon>
        <taxon>Ascomycota</taxon>
        <taxon>Pezizomycotina</taxon>
        <taxon>Lecanoromycetes</taxon>
        <taxon>OSLEUM clade</taxon>
        <taxon>Lecanoromycetidae</taxon>
        <taxon>Lecanorales</taxon>
        <taxon>Lecanorineae</taxon>
        <taxon>Stereocaulaceae</taxon>
        <taxon>Stereocaulon</taxon>
    </lineage>
</organism>
<accession>A0ABR4AKX6</accession>
<sequence>MVRDLDPHIPGDAHIKNMPLQRLSKLSPYSGLILAVVLVTLFLIKQNILEAFLLRRLYPSTYPTLNDRDRRGFLNHHIAGGTKLLILIVGVYPFIDVAFRYAQLDTRFAPHSNVRLGDVLVVCTQVLVGMYIFELIYRVRVSPIATMHHVGTILVGEAAIAISLDLRANRDATIEFILCTVWGAFDIVCELLPHIAIILYRTLPTRHLFLSRLFLFASISTFFGTICETLVIFYLFGSLWKQWQIAFKIVTPLLHCAFSATQLHGSWIFWKMWRRQEAKLAEEQERKDEEVAIGGPVPQQSRDMDHDSLAISPIINENNRPVTENGKDATDTTIVEKQVKGGEIF</sequence>
<name>A0ABR4AKX6_9LECA</name>
<evidence type="ECO:0008006" key="4">
    <source>
        <dbReference type="Google" id="ProtNLM"/>
    </source>
</evidence>
<dbReference type="Proteomes" id="UP001590950">
    <property type="component" value="Unassembled WGS sequence"/>
</dbReference>
<keyword evidence="3" id="KW-1185">Reference proteome</keyword>
<evidence type="ECO:0000313" key="3">
    <source>
        <dbReference type="Proteomes" id="UP001590950"/>
    </source>
</evidence>
<feature type="transmembrane region" description="Helical" evidence="1">
    <location>
        <begin position="26"/>
        <end position="44"/>
    </location>
</feature>
<comment type="caution">
    <text evidence="2">The sequence shown here is derived from an EMBL/GenBank/DDBJ whole genome shotgun (WGS) entry which is preliminary data.</text>
</comment>